<proteinExistence type="predicted"/>
<organism evidence="1 2">
    <name type="scientific">Fusarium oxysporum f. sp. cubense (strain race 1)</name>
    <name type="common">Panama disease fungus</name>
    <dbReference type="NCBI Taxonomy" id="1229664"/>
    <lineage>
        <taxon>Eukaryota</taxon>
        <taxon>Fungi</taxon>
        <taxon>Dikarya</taxon>
        <taxon>Ascomycota</taxon>
        <taxon>Pezizomycotina</taxon>
        <taxon>Sordariomycetes</taxon>
        <taxon>Hypocreomycetidae</taxon>
        <taxon>Hypocreales</taxon>
        <taxon>Nectriaceae</taxon>
        <taxon>Fusarium</taxon>
        <taxon>Fusarium oxysporum species complex</taxon>
    </lineage>
</organism>
<gene>
    <name evidence="1" type="ORF">FOC1_g10006429</name>
</gene>
<name>N4U8B7_FUSC1</name>
<dbReference type="Proteomes" id="UP000016928">
    <property type="component" value="Unassembled WGS sequence"/>
</dbReference>
<accession>N4U8B7</accession>
<dbReference type="SUPFAM" id="SSF55298">
    <property type="entry name" value="YjgF-like"/>
    <property type="match status" value="1"/>
</dbReference>
<dbReference type="STRING" id="1229664.N4U8B7"/>
<sequence>MSHLEYYAYDGVGARNKQQVYRVNSYHIPINNKALEAMVRRFKQYMPDHEPVWTCAGVASLVEYDTRVEIEVVAHDP</sequence>
<dbReference type="HOGENOM" id="CLU_2497834_0_0_1"/>
<dbReference type="InterPro" id="IPR035959">
    <property type="entry name" value="RutC-like_sf"/>
</dbReference>
<reference evidence="2" key="1">
    <citation type="submission" date="2012-09" db="EMBL/GenBank/DDBJ databases">
        <title>Genome sequencing and comparative transcriptomics of race 1 and race 4 of banana pathogen: Fusarium oxysporum f. sp. cubense.</title>
        <authorList>
            <person name="Fang X."/>
            <person name="Huang J."/>
        </authorList>
    </citation>
    <scope>NUCLEOTIDE SEQUENCE [LARGE SCALE GENOMIC DNA]</scope>
    <source>
        <strain evidence="2">race 1</strain>
    </source>
</reference>
<dbReference type="EMBL" id="KB730104">
    <property type="protein sequence ID" value="ENH72063.1"/>
    <property type="molecule type" value="Genomic_DNA"/>
</dbReference>
<evidence type="ECO:0000313" key="1">
    <source>
        <dbReference type="EMBL" id="ENH72063.1"/>
    </source>
</evidence>
<evidence type="ECO:0000313" key="2">
    <source>
        <dbReference type="Proteomes" id="UP000016928"/>
    </source>
</evidence>
<dbReference type="OrthoDB" id="309640at2759"/>
<reference evidence="2" key="2">
    <citation type="journal article" date="2014" name="PLoS ONE">
        <title>Genome and Transcriptome Analysis of the Fungal Pathogen Fusarium oxysporum f. sp. cubense Causing Banana Vascular Wilt Disease.</title>
        <authorList>
            <person name="Guo L."/>
            <person name="Han L."/>
            <person name="Yang L."/>
            <person name="Zeng H."/>
            <person name="Fan D."/>
            <person name="Zhu Y."/>
            <person name="Feng Y."/>
            <person name="Wang G."/>
            <person name="Peng C."/>
            <person name="Jiang X."/>
            <person name="Zhou D."/>
            <person name="Ni P."/>
            <person name="Liang C."/>
            <person name="Liu L."/>
            <person name="Wang J."/>
            <person name="Mao C."/>
            <person name="Fang X."/>
            <person name="Peng M."/>
            <person name="Huang J."/>
        </authorList>
    </citation>
    <scope>NUCLEOTIDE SEQUENCE [LARGE SCALE GENOMIC DNA]</scope>
    <source>
        <strain evidence="2">race 1</strain>
    </source>
</reference>
<dbReference type="Gene3D" id="3.30.1330.40">
    <property type="entry name" value="RutC-like"/>
    <property type="match status" value="1"/>
</dbReference>
<dbReference type="VEuPathDB" id="FungiDB:FOC1_g10006429"/>
<protein>
    <submittedName>
        <fullName evidence="1">Uncharacterized protein</fullName>
    </submittedName>
</protein>
<dbReference type="AlphaFoldDB" id="N4U8B7"/>